<reference evidence="18" key="1">
    <citation type="submission" date="2017-07" db="EMBL/GenBank/DDBJ databases">
        <title>Taro Niue Genome Assembly and Annotation.</title>
        <authorList>
            <person name="Atibalentja N."/>
            <person name="Keating K."/>
            <person name="Fields C.J."/>
        </authorList>
    </citation>
    <scope>NUCLEOTIDE SEQUENCE</scope>
    <source>
        <strain evidence="18">Niue_2</strain>
        <tissue evidence="18">Leaf</tissue>
    </source>
</reference>
<comment type="cofactor">
    <cofactor evidence="2">
        <name>heme b</name>
        <dbReference type="ChEBI" id="CHEBI:60344"/>
    </cofactor>
</comment>
<keyword evidence="5" id="KW-0349">Heme</keyword>
<gene>
    <name evidence="18" type="ORF">Taro_039357</name>
</gene>
<evidence type="ECO:0000256" key="15">
    <source>
        <dbReference type="RuleBase" id="RU004241"/>
    </source>
</evidence>
<comment type="caution">
    <text evidence="18">The sequence shown here is derived from an EMBL/GenBank/DDBJ whole genome shotgun (WGS) entry which is preliminary data.</text>
</comment>
<keyword evidence="9" id="KW-0408">Iron</keyword>
<evidence type="ECO:0000256" key="13">
    <source>
        <dbReference type="PIRSR" id="PIRSR600823-2"/>
    </source>
</evidence>
<sequence length="259" mass="27968">MPRRPTPGRPRLAQCASRARAGALRQPPSIPSPTDPLSLRQGGEEGKGKGEGHRPSPGAPRRHRGGAPVAAGRSPTMSGGLRYLVRSGRRDGRISKSSETLTSLPPSTFNLAQLTQNFARKGLSQEDMGRTPSGSLIALASAVAYTTSARPSRRTRSSLNNAYAEQLKSKCPKGSTDPELSVPLDPPSPEVFDSSYYKGILAHRGLFQSDRALMSSSNTARQVIANAYNEYLFKDKFAEAMVKMGKIGVLTQARWERYG</sequence>
<dbReference type="PANTHER" id="PTHR31517:SF84">
    <property type="entry name" value="PEROXIDASE"/>
    <property type="match status" value="1"/>
</dbReference>
<dbReference type="GO" id="GO:0006979">
    <property type="term" value="P:response to oxidative stress"/>
    <property type="evidence" value="ECO:0007669"/>
    <property type="project" value="InterPro"/>
</dbReference>
<evidence type="ECO:0000259" key="17">
    <source>
        <dbReference type="PROSITE" id="PS50873"/>
    </source>
</evidence>
<dbReference type="InterPro" id="IPR000823">
    <property type="entry name" value="Peroxidase_pln"/>
</dbReference>
<evidence type="ECO:0000256" key="8">
    <source>
        <dbReference type="ARBA" id="ARBA00023002"/>
    </source>
</evidence>
<evidence type="ECO:0000256" key="12">
    <source>
        <dbReference type="ARBA" id="ARBA00023324"/>
    </source>
</evidence>
<evidence type="ECO:0000256" key="16">
    <source>
        <dbReference type="SAM" id="MobiDB-lite"/>
    </source>
</evidence>
<keyword evidence="10" id="KW-1015">Disulfide bond</keyword>
<dbReference type="EMBL" id="NMUH01003651">
    <property type="protein sequence ID" value="MQM06533.1"/>
    <property type="molecule type" value="Genomic_DNA"/>
</dbReference>
<dbReference type="InterPro" id="IPR010255">
    <property type="entry name" value="Haem_peroxidase_sf"/>
</dbReference>
<dbReference type="SUPFAM" id="SSF48113">
    <property type="entry name" value="Heme-dependent peroxidases"/>
    <property type="match status" value="1"/>
</dbReference>
<dbReference type="AlphaFoldDB" id="A0A843W682"/>
<dbReference type="GO" id="GO:0140825">
    <property type="term" value="F:lactoperoxidase activity"/>
    <property type="evidence" value="ECO:0007669"/>
    <property type="project" value="UniProtKB-EC"/>
</dbReference>
<evidence type="ECO:0000256" key="9">
    <source>
        <dbReference type="ARBA" id="ARBA00023004"/>
    </source>
</evidence>
<evidence type="ECO:0000256" key="11">
    <source>
        <dbReference type="ARBA" id="ARBA00023180"/>
    </source>
</evidence>
<keyword evidence="6 14" id="KW-0479">Metal-binding</keyword>
<dbReference type="GO" id="GO:0046872">
    <property type="term" value="F:metal ion binding"/>
    <property type="evidence" value="ECO:0007669"/>
    <property type="project" value="UniProtKB-KW"/>
</dbReference>
<accession>A0A843W682</accession>
<name>A0A843W682_COLES</name>
<dbReference type="PRINTS" id="PR00461">
    <property type="entry name" value="PLPEROXIDASE"/>
</dbReference>
<feature type="region of interest" description="Disordered" evidence="16">
    <location>
        <begin position="1"/>
        <end position="107"/>
    </location>
</feature>
<evidence type="ECO:0000256" key="10">
    <source>
        <dbReference type="ARBA" id="ARBA00023157"/>
    </source>
</evidence>
<dbReference type="InterPro" id="IPR002016">
    <property type="entry name" value="Haem_peroxidase"/>
</dbReference>
<keyword evidence="8" id="KW-0560">Oxidoreductase</keyword>
<keyword evidence="11" id="KW-0325">Glycoprotein</keyword>
<feature type="domain" description="Plant heme peroxidase family profile" evidence="17">
    <location>
        <begin position="69"/>
        <end position="259"/>
    </location>
</feature>
<dbReference type="Pfam" id="PF00141">
    <property type="entry name" value="peroxidase"/>
    <property type="match status" value="1"/>
</dbReference>
<evidence type="ECO:0000256" key="7">
    <source>
        <dbReference type="ARBA" id="ARBA00022837"/>
    </source>
</evidence>
<feature type="binding site" evidence="13">
    <location>
        <position position="105"/>
    </location>
    <ligand>
        <name>substrate</name>
    </ligand>
</feature>
<evidence type="ECO:0000313" key="18">
    <source>
        <dbReference type="EMBL" id="MQM06533.1"/>
    </source>
</evidence>
<dbReference type="FunFam" id="1.10.420.10:FF:000006">
    <property type="entry name" value="Peroxidase"/>
    <property type="match status" value="1"/>
</dbReference>
<keyword evidence="19" id="KW-1185">Reference proteome</keyword>
<evidence type="ECO:0000256" key="5">
    <source>
        <dbReference type="ARBA" id="ARBA00022617"/>
    </source>
</evidence>
<feature type="binding site" evidence="14">
    <location>
        <position position="193"/>
    </location>
    <ligand>
        <name>Ca(2+)</name>
        <dbReference type="ChEBI" id="CHEBI:29108"/>
        <label>2</label>
    </ligand>
</feature>
<dbReference type="Gene3D" id="1.10.420.10">
    <property type="entry name" value="Peroxidase, domain 2"/>
    <property type="match status" value="1"/>
</dbReference>
<protein>
    <recommendedName>
        <fullName evidence="3">peroxidase</fullName>
        <ecNumber evidence="3">1.11.1.7</ecNumber>
    </recommendedName>
</protein>
<dbReference type="PANTHER" id="PTHR31517">
    <property type="match status" value="1"/>
</dbReference>
<keyword evidence="7 14" id="KW-0106">Calcium</keyword>
<feature type="compositionally biased region" description="Low complexity" evidence="16">
    <location>
        <begin position="97"/>
        <end position="107"/>
    </location>
</feature>
<evidence type="ECO:0000256" key="2">
    <source>
        <dbReference type="ARBA" id="ARBA00001970"/>
    </source>
</evidence>
<dbReference type="GO" id="GO:0020037">
    <property type="term" value="F:heme binding"/>
    <property type="evidence" value="ECO:0007669"/>
    <property type="project" value="InterPro"/>
</dbReference>
<evidence type="ECO:0000256" key="6">
    <source>
        <dbReference type="ARBA" id="ARBA00022723"/>
    </source>
</evidence>
<evidence type="ECO:0000256" key="4">
    <source>
        <dbReference type="ARBA" id="ARBA00022559"/>
    </source>
</evidence>
<feature type="compositionally biased region" description="Basic and acidic residues" evidence="16">
    <location>
        <begin position="42"/>
        <end position="54"/>
    </location>
</feature>
<dbReference type="OrthoDB" id="2113341at2759"/>
<organism evidence="18 19">
    <name type="scientific">Colocasia esculenta</name>
    <name type="common">Wild taro</name>
    <name type="synonym">Arum esculentum</name>
    <dbReference type="NCBI Taxonomy" id="4460"/>
    <lineage>
        <taxon>Eukaryota</taxon>
        <taxon>Viridiplantae</taxon>
        <taxon>Streptophyta</taxon>
        <taxon>Embryophyta</taxon>
        <taxon>Tracheophyta</taxon>
        <taxon>Spermatophyta</taxon>
        <taxon>Magnoliopsida</taxon>
        <taxon>Liliopsida</taxon>
        <taxon>Araceae</taxon>
        <taxon>Aroideae</taxon>
        <taxon>Colocasieae</taxon>
        <taxon>Colocasia</taxon>
    </lineage>
</organism>
<dbReference type="EC" id="1.11.1.7" evidence="3"/>
<proteinExistence type="inferred from homology"/>
<evidence type="ECO:0000256" key="3">
    <source>
        <dbReference type="ARBA" id="ARBA00012313"/>
    </source>
</evidence>
<comment type="cofactor">
    <cofactor evidence="14">
        <name>Ca(2+)</name>
        <dbReference type="ChEBI" id="CHEBI:29108"/>
    </cofactor>
    <text evidence="14">Binds 2 calcium ions per subunit.</text>
</comment>
<dbReference type="PROSITE" id="PS50873">
    <property type="entry name" value="PEROXIDASE_4"/>
    <property type="match status" value="1"/>
</dbReference>
<keyword evidence="4" id="KW-0575">Peroxidase</keyword>
<keyword evidence="12" id="KW-0376">Hydrogen peroxide</keyword>
<dbReference type="GO" id="GO:0042744">
    <property type="term" value="P:hydrogen peroxide catabolic process"/>
    <property type="evidence" value="ECO:0007669"/>
    <property type="project" value="UniProtKB-KW"/>
</dbReference>
<comment type="similarity">
    <text evidence="15">Belongs to the peroxidase family.</text>
</comment>
<dbReference type="Proteomes" id="UP000652761">
    <property type="component" value="Unassembled WGS sequence"/>
</dbReference>
<evidence type="ECO:0000256" key="14">
    <source>
        <dbReference type="PIRSR" id="PIRSR600823-3"/>
    </source>
</evidence>
<feature type="binding site" evidence="14">
    <location>
        <position position="185"/>
    </location>
    <ligand>
        <name>Ca(2+)</name>
        <dbReference type="ChEBI" id="CHEBI:29108"/>
        <label>2</label>
    </ligand>
</feature>
<evidence type="ECO:0000256" key="1">
    <source>
        <dbReference type="ARBA" id="ARBA00000189"/>
    </source>
</evidence>
<comment type="catalytic activity">
    <reaction evidence="1">
        <text>2 a phenolic donor + H2O2 = 2 a phenolic radical donor + 2 H2O</text>
        <dbReference type="Rhea" id="RHEA:56136"/>
        <dbReference type="ChEBI" id="CHEBI:15377"/>
        <dbReference type="ChEBI" id="CHEBI:16240"/>
        <dbReference type="ChEBI" id="CHEBI:139520"/>
        <dbReference type="ChEBI" id="CHEBI:139521"/>
        <dbReference type="EC" id="1.11.1.7"/>
    </reaction>
</comment>
<evidence type="ECO:0000313" key="19">
    <source>
        <dbReference type="Proteomes" id="UP000652761"/>
    </source>
</evidence>